<comment type="similarity">
    <text evidence="2">Belongs to the Tom40 family.</text>
</comment>
<evidence type="ECO:0000256" key="1">
    <source>
        <dbReference type="ARBA" id="ARBA00004374"/>
    </source>
</evidence>
<sequence length="317" mass="35702">MGSAISYCSPHHALTAAVCGDDIKLPEYTNLPCPVMYEEITREAYMSLKPEHFEGLRFDISRAVNNKFAMSNRVFMGLIDLPGNSGSVQKQSTGHFDVGANLVDQKGKMDVVLVMRRILSEGRLSAKVKYDVNNRFSIKADAQLTNEPHFTLGMFNFDYKGYDYQARLTMGNNAYYGINYMQSVTPKLSLGGEGIWLGHQRKSSMGLAARYKADTVICTGHVKSEGQINFTYVQRLSDKLSVASDFVYNWNSREANTSMAFDYLIRQCRLRGRVNTNYCTTAYLEEKLTSGLTFLLSAELDHIRKNYKFGFGMTIGD</sequence>
<evidence type="ECO:0000313" key="10">
    <source>
        <dbReference type="EMBL" id="PNR35241.1"/>
    </source>
</evidence>
<dbReference type="GeneID" id="112295422"/>
<proteinExistence type="inferred from homology"/>
<keyword evidence="3" id="KW-0813">Transport</keyword>
<name>A0A2K1J141_PHYPA</name>
<evidence type="ECO:0008006" key="13">
    <source>
        <dbReference type="Google" id="ProtNLM"/>
    </source>
</evidence>
<keyword evidence="9" id="KW-0472">Membrane</keyword>
<dbReference type="Gene3D" id="2.40.160.10">
    <property type="entry name" value="Porin"/>
    <property type="match status" value="1"/>
</dbReference>
<protein>
    <recommendedName>
        <fullName evidence="13">Mitochondrial import receptor subunit TOM40-1</fullName>
    </recommendedName>
</protein>
<keyword evidence="4" id="KW-1134">Transmembrane beta strand</keyword>
<reference evidence="10 12" key="2">
    <citation type="journal article" date="2018" name="Plant J.">
        <title>The Physcomitrella patens chromosome-scale assembly reveals moss genome structure and evolution.</title>
        <authorList>
            <person name="Lang D."/>
            <person name="Ullrich K.K."/>
            <person name="Murat F."/>
            <person name="Fuchs J."/>
            <person name="Jenkins J."/>
            <person name="Haas F.B."/>
            <person name="Piednoel M."/>
            <person name="Gundlach H."/>
            <person name="Van Bel M."/>
            <person name="Meyberg R."/>
            <person name="Vives C."/>
            <person name="Morata J."/>
            <person name="Symeonidi A."/>
            <person name="Hiss M."/>
            <person name="Muchero W."/>
            <person name="Kamisugi Y."/>
            <person name="Saleh O."/>
            <person name="Blanc G."/>
            <person name="Decker E.L."/>
            <person name="van Gessel N."/>
            <person name="Grimwood J."/>
            <person name="Hayes R.D."/>
            <person name="Graham S.W."/>
            <person name="Gunter L.E."/>
            <person name="McDaniel S.F."/>
            <person name="Hoernstein S.N.W."/>
            <person name="Larsson A."/>
            <person name="Li F.W."/>
            <person name="Perroud P.F."/>
            <person name="Phillips J."/>
            <person name="Ranjan P."/>
            <person name="Rokshar D.S."/>
            <person name="Rothfels C.J."/>
            <person name="Schneider L."/>
            <person name="Shu S."/>
            <person name="Stevenson D.W."/>
            <person name="Thummler F."/>
            <person name="Tillich M."/>
            <person name="Villarreal Aguilar J.C."/>
            <person name="Widiez T."/>
            <person name="Wong G.K."/>
            <person name="Wymore A."/>
            <person name="Zhang Y."/>
            <person name="Zimmer A.D."/>
            <person name="Quatrano R.S."/>
            <person name="Mayer K.F.X."/>
            <person name="Goodstein D."/>
            <person name="Casacuberta J.M."/>
            <person name="Vandepoele K."/>
            <person name="Reski R."/>
            <person name="Cuming A.C."/>
            <person name="Tuskan G.A."/>
            <person name="Maumus F."/>
            <person name="Salse J."/>
            <person name="Schmutz J."/>
            <person name="Rensing S.A."/>
        </authorList>
    </citation>
    <scope>NUCLEOTIDE SEQUENCE [LARGE SCALE GENOMIC DNA]</scope>
    <source>
        <strain evidence="11 12">cv. Gransden 2004</strain>
    </source>
</reference>
<dbReference type="EMBL" id="ABEU02000018">
    <property type="protein sequence ID" value="PNR35241.1"/>
    <property type="molecule type" value="Genomic_DNA"/>
</dbReference>
<evidence type="ECO:0000256" key="9">
    <source>
        <dbReference type="ARBA" id="ARBA00023136"/>
    </source>
</evidence>
<evidence type="ECO:0000256" key="5">
    <source>
        <dbReference type="ARBA" id="ARBA00022692"/>
    </source>
</evidence>
<dbReference type="InterPro" id="IPR027246">
    <property type="entry name" value="Porin_Euk/Tom40"/>
</dbReference>
<dbReference type="Gramene" id="Pp3c18_14610V3.2">
    <property type="protein sequence ID" value="Pp3c18_14610V3.2"/>
    <property type="gene ID" value="Pp3c18_14610"/>
</dbReference>
<keyword evidence="12" id="KW-1185">Reference proteome</keyword>
<evidence type="ECO:0000256" key="8">
    <source>
        <dbReference type="ARBA" id="ARBA00023128"/>
    </source>
</evidence>
<dbReference type="PaxDb" id="3218-PP1S3_351V6.1"/>
<keyword evidence="6" id="KW-1000">Mitochondrion outer membrane</keyword>
<reference evidence="10 12" key="1">
    <citation type="journal article" date="2008" name="Science">
        <title>The Physcomitrella genome reveals evolutionary insights into the conquest of land by plants.</title>
        <authorList>
            <person name="Rensing S."/>
            <person name="Lang D."/>
            <person name="Zimmer A."/>
            <person name="Terry A."/>
            <person name="Salamov A."/>
            <person name="Shapiro H."/>
            <person name="Nishiyama T."/>
            <person name="Perroud P.-F."/>
            <person name="Lindquist E."/>
            <person name="Kamisugi Y."/>
            <person name="Tanahashi T."/>
            <person name="Sakakibara K."/>
            <person name="Fujita T."/>
            <person name="Oishi K."/>
            <person name="Shin-I T."/>
            <person name="Kuroki Y."/>
            <person name="Toyoda A."/>
            <person name="Suzuki Y."/>
            <person name="Hashimoto A."/>
            <person name="Yamaguchi K."/>
            <person name="Sugano A."/>
            <person name="Kohara Y."/>
            <person name="Fujiyama A."/>
            <person name="Anterola A."/>
            <person name="Aoki S."/>
            <person name="Ashton N."/>
            <person name="Barbazuk W.B."/>
            <person name="Barker E."/>
            <person name="Bennetzen J."/>
            <person name="Bezanilla M."/>
            <person name="Blankenship R."/>
            <person name="Cho S.H."/>
            <person name="Dutcher S."/>
            <person name="Estelle M."/>
            <person name="Fawcett J.A."/>
            <person name="Gundlach H."/>
            <person name="Hanada K."/>
            <person name="Heyl A."/>
            <person name="Hicks K.A."/>
            <person name="Hugh J."/>
            <person name="Lohr M."/>
            <person name="Mayer K."/>
            <person name="Melkozernov A."/>
            <person name="Murata T."/>
            <person name="Nelson D."/>
            <person name="Pils B."/>
            <person name="Prigge M."/>
            <person name="Reiss B."/>
            <person name="Renner T."/>
            <person name="Rombauts S."/>
            <person name="Rushton P."/>
            <person name="Sanderfoot A."/>
            <person name="Schween G."/>
            <person name="Shiu S.-H."/>
            <person name="Stueber K."/>
            <person name="Theodoulou F.L."/>
            <person name="Tu H."/>
            <person name="Van de Peer Y."/>
            <person name="Verrier P.J."/>
            <person name="Waters E."/>
            <person name="Wood A."/>
            <person name="Yang L."/>
            <person name="Cove D."/>
            <person name="Cuming A."/>
            <person name="Hasebe M."/>
            <person name="Lucas S."/>
            <person name="Mishler D.B."/>
            <person name="Reski R."/>
            <person name="Grigoriev I."/>
            <person name="Quatrano R.S."/>
            <person name="Boore J.L."/>
        </authorList>
    </citation>
    <scope>NUCLEOTIDE SEQUENCE [LARGE SCALE GENOMIC DNA]</scope>
    <source>
        <strain evidence="11 12">cv. Gransden 2004</strain>
    </source>
</reference>
<dbReference type="FunFam" id="2.40.160.10:FF:000056">
    <property type="entry name" value="Predicted protein"/>
    <property type="match status" value="1"/>
</dbReference>
<evidence type="ECO:0000256" key="4">
    <source>
        <dbReference type="ARBA" id="ARBA00022452"/>
    </source>
</evidence>
<evidence type="ECO:0000256" key="3">
    <source>
        <dbReference type="ARBA" id="ARBA00022448"/>
    </source>
</evidence>
<dbReference type="AlphaFoldDB" id="A0A2K1J141"/>
<dbReference type="InterPro" id="IPR037930">
    <property type="entry name" value="Tom40"/>
</dbReference>
<dbReference type="Gramene" id="Pp3c18_14610V3.1">
    <property type="protein sequence ID" value="Pp3c18_14610V3.1"/>
    <property type="gene ID" value="Pp3c18_14610"/>
</dbReference>
<dbReference type="InterPro" id="IPR023614">
    <property type="entry name" value="Porin_dom_sf"/>
</dbReference>
<dbReference type="Pfam" id="PF01459">
    <property type="entry name" value="Porin_3"/>
    <property type="match status" value="1"/>
</dbReference>
<comment type="subcellular location">
    <subcellularLocation>
        <location evidence="1">Mitochondrion outer membrane</location>
        <topology evidence="1">Multi-pass membrane protein</topology>
    </subcellularLocation>
</comment>
<organism evidence="10">
    <name type="scientific">Physcomitrium patens</name>
    <name type="common">Spreading-leaved earth moss</name>
    <name type="synonym">Physcomitrella patens</name>
    <dbReference type="NCBI Taxonomy" id="3218"/>
    <lineage>
        <taxon>Eukaryota</taxon>
        <taxon>Viridiplantae</taxon>
        <taxon>Streptophyta</taxon>
        <taxon>Embryophyta</taxon>
        <taxon>Bryophyta</taxon>
        <taxon>Bryophytina</taxon>
        <taxon>Bryopsida</taxon>
        <taxon>Funariidae</taxon>
        <taxon>Funariales</taxon>
        <taxon>Funariaceae</taxon>
        <taxon>Physcomitrium</taxon>
    </lineage>
</organism>
<dbReference type="STRING" id="3218.A0A2K1J141"/>
<evidence type="ECO:0000313" key="12">
    <source>
        <dbReference type="Proteomes" id="UP000006727"/>
    </source>
</evidence>
<dbReference type="EnsemblPlants" id="Pp3c18_14610V3.2">
    <property type="protein sequence ID" value="Pp3c18_14610V3.2"/>
    <property type="gene ID" value="Pp3c18_14610"/>
</dbReference>
<dbReference type="Proteomes" id="UP000006727">
    <property type="component" value="Chromosome 18"/>
</dbReference>
<dbReference type="GO" id="GO:0008320">
    <property type="term" value="F:protein transmembrane transporter activity"/>
    <property type="evidence" value="ECO:0000318"/>
    <property type="project" value="GO_Central"/>
</dbReference>
<dbReference type="RefSeq" id="XP_073396999.1">
    <property type="nucleotide sequence ID" value="XM_073540898.1"/>
</dbReference>
<reference evidence="11" key="3">
    <citation type="submission" date="2020-12" db="UniProtKB">
        <authorList>
            <consortium name="EnsemblPlants"/>
        </authorList>
    </citation>
    <scope>IDENTIFICATION</scope>
</reference>
<evidence type="ECO:0000256" key="7">
    <source>
        <dbReference type="ARBA" id="ARBA00022927"/>
    </source>
</evidence>
<keyword evidence="5" id="KW-0812">Transmembrane</keyword>
<dbReference type="EnsemblPlants" id="Pp3c18_14610V3.1">
    <property type="protein sequence ID" value="Pp3c18_14610V3.1"/>
    <property type="gene ID" value="Pp3c18_14610"/>
</dbReference>
<dbReference type="PANTHER" id="PTHR10802">
    <property type="entry name" value="MITOCHONDRIAL IMPORT RECEPTOR SUBUNIT TOM40"/>
    <property type="match status" value="1"/>
</dbReference>
<evidence type="ECO:0000313" key="11">
    <source>
        <dbReference type="EnsemblPlants" id="Pp3c18_14610V3.1"/>
    </source>
</evidence>
<dbReference type="RefSeq" id="XP_024402760.1">
    <property type="nucleotide sequence ID" value="XM_024546992.2"/>
</dbReference>
<evidence type="ECO:0000256" key="2">
    <source>
        <dbReference type="ARBA" id="ARBA00010510"/>
    </source>
</evidence>
<dbReference type="CDD" id="cd07305">
    <property type="entry name" value="Porin3_Tom40"/>
    <property type="match status" value="1"/>
</dbReference>
<keyword evidence="8" id="KW-0496">Mitochondrion</keyword>
<dbReference type="GO" id="GO:0030150">
    <property type="term" value="P:protein import into mitochondrial matrix"/>
    <property type="evidence" value="ECO:0000318"/>
    <property type="project" value="GO_Central"/>
</dbReference>
<evidence type="ECO:0000256" key="6">
    <source>
        <dbReference type="ARBA" id="ARBA00022787"/>
    </source>
</evidence>
<gene>
    <name evidence="11" type="primary">LOC112295422</name>
    <name evidence="10" type="ORF">PHYPA_023140</name>
</gene>
<dbReference type="RefSeq" id="XP_073397000.1">
    <property type="nucleotide sequence ID" value="XM_073540899.1"/>
</dbReference>
<accession>A0A2K1J141</accession>
<dbReference type="GO" id="GO:0005742">
    <property type="term" value="C:mitochondrial outer membrane translocase complex"/>
    <property type="evidence" value="ECO:0000318"/>
    <property type="project" value="GO_Central"/>
</dbReference>
<keyword evidence="7" id="KW-0653">Protein transport</keyword>